<proteinExistence type="predicted"/>
<dbReference type="SMART" id="SM00257">
    <property type="entry name" value="LysM"/>
    <property type="match status" value="1"/>
</dbReference>
<accession>A0A174KH54</accession>
<dbReference type="SUPFAM" id="SSF54106">
    <property type="entry name" value="LysM domain"/>
    <property type="match status" value="1"/>
</dbReference>
<gene>
    <name evidence="2" type="ORF">ERS852498_01242</name>
</gene>
<dbReference type="InterPro" id="IPR036779">
    <property type="entry name" value="LysM_dom_sf"/>
</dbReference>
<dbReference type="GO" id="GO:0051301">
    <property type="term" value="P:cell division"/>
    <property type="evidence" value="ECO:0007669"/>
    <property type="project" value="UniProtKB-KW"/>
</dbReference>
<organism evidence="2 3">
    <name type="scientific">Fusicatenibacter saccharivorans</name>
    <dbReference type="NCBI Taxonomy" id="1150298"/>
    <lineage>
        <taxon>Bacteria</taxon>
        <taxon>Bacillati</taxon>
        <taxon>Bacillota</taxon>
        <taxon>Clostridia</taxon>
        <taxon>Lachnospirales</taxon>
        <taxon>Lachnospiraceae</taxon>
        <taxon>Fusicatenibacter</taxon>
    </lineage>
</organism>
<keyword evidence="2" id="KW-0131">Cell cycle</keyword>
<dbReference type="Pfam" id="PF01476">
    <property type="entry name" value="LysM"/>
    <property type="match status" value="1"/>
</dbReference>
<dbReference type="EMBL" id="CZAL01000005">
    <property type="protein sequence ID" value="CUP09517.1"/>
    <property type="molecule type" value="Genomic_DNA"/>
</dbReference>
<feature type="domain" description="LysM" evidence="1">
    <location>
        <begin position="64"/>
        <end position="115"/>
    </location>
</feature>
<evidence type="ECO:0000313" key="2">
    <source>
        <dbReference type="EMBL" id="CUP09517.1"/>
    </source>
</evidence>
<name>A0A174KH54_9FIRM</name>
<keyword evidence="2" id="KW-0132">Cell division</keyword>
<dbReference type="InterPro" id="IPR018392">
    <property type="entry name" value="LysM"/>
</dbReference>
<dbReference type="AlphaFoldDB" id="A0A174KH54"/>
<dbReference type="CDD" id="cd00118">
    <property type="entry name" value="LysM"/>
    <property type="match status" value="1"/>
</dbReference>
<dbReference type="Gene3D" id="3.10.350.10">
    <property type="entry name" value="LysM domain"/>
    <property type="match status" value="1"/>
</dbReference>
<dbReference type="Proteomes" id="UP000095709">
    <property type="component" value="Unassembled WGS sequence"/>
</dbReference>
<sequence>MSTNAKKRKSLRERRKIQRRKLQIRAAAALLSLAAVTFLLIFHFTPQNTQADSEPKAPTYKYYTSIRVSSGDTLWDIAKEYRTEEYSDISSYIAEVREINHLSSNQITDGMYLCIPYYSEEYKS</sequence>
<evidence type="ECO:0000259" key="1">
    <source>
        <dbReference type="PROSITE" id="PS51782"/>
    </source>
</evidence>
<reference evidence="2 3" key="1">
    <citation type="submission" date="2015-09" db="EMBL/GenBank/DDBJ databases">
        <authorList>
            <consortium name="Pathogen Informatics"/>
        </authorList>
    </citation>
    <scope>NUCLEOTIDE SEQUENCE [LARGE SCALE GENOMIC DNA]</scope>
    <source>
        <strain evidence="2 3">2789STDY5834885</strain>
    </source>
</reference>
<dbReference type="RefSeq" id="WP_055266071.1">
    <property type="nucleotide sequence ID" value="NZ_CZAL01000005.1"/>
</dbReference>
<protein>
    <submittedName>
        <fullName evidence="2">Cell division suppressor protein YneA</fullName>
    </submittedName>
</protein>
<dbReference type="PROSITE" id="PS51782">
    <property type="entry name" value="LYSM"/>
    <property type="match status" value="1"/>
</dbReference>
<evidence type="ECO:0000313" key="3">
    <source>
        <dbReference type="Proteomes" id="UP000095709"/>
    </source>
</evidence>